<dbReference type="GO" id="GO:0042073">
    <property type="term" value="P:intraciliary transport"/>
    <property type="evidence" value="ECO:0007669"/>
    <property type="project" value="TreeGrafter"/>
</dbReference>
<dbReference type="GO" id="GO:0036064">
    <property type="term" value="C:ciliary basal body"/>
    <property type="evidence" value="ECO:0007669"/>
    <property type="project" value="TreeGrafter"/>
</dbReference>
<dbReference type="WBParaSite" id="nRc.2.0.1.t00074-RA">
    <property type="protein sequence ID" value="nRc.2.0.1.t00074-RA"/>
    <property type="gene ID" value="nRc.2.0.1.g00074"/>
</dbReference>
<accession>A0A915HFK5</accession>
<reference evidence="3" key="1">
    <citation type="submission" date="2022-11" db="UniProtKB">
        <authorList>
            <consortium name="WormBaseParasite"/>
        </authorList>
    </citation>
    <scope>IDENTIFICATION</scope>
</reference>
<dbReference type="Gene3D" id="1.25.40.10">
    <property type="entry name" value="Tetratricopeptide repeat domain"/>
    <property type="match status" value="2"/>
</dbReference>
<dbReference type="PROSITE" id="PS50005">
    <property type="entry name" value="TPR"/>
    <property type="match status" value="3"/>
</dbReference>
<keyword evidence="1" id="KW-0802">TPR repeat</keyword>
<evidence type="ECO:0000313" key="3">
    <source>
        <dbReference type="WBParaSite" id="nRc.2.0.1.t00074-RA"/>
    </source>
</evidence>
<dbReference type="InterPro" id="IPR019734">
    <property type="entry name" value="TPR_rpt"/>
</dbReference>
<dbReference type="SUPFAM" id="SSF48452">
    <property type="entry name" value="TPR-like"/>
    <property type="match status" value="1"/>
</dbReference>
<evidence type="ECO:0000256" key="1">
    <source>
        <dbReference type="PROSITE-ProRule" id="PRU00339"/>
    </source>
</evidence>
<dbReference type="Proteomes" id="UP000887565">
    <property type="component" value="Unplaced"/>
</dbReference>
<dbReference type="AlphaFoldDB" id="A0A915HFK5"/>
<dbReference type="GO" id="GO:0097546">
    <property type="term" value="C:ciliary base"/>
    <property type="evidence" value="ECO:0007669"/>
    <property type="project" value="TreeGrafter"/>
</dbReference>
<dbReference type="Pfam" id="PF13181">
    <property type="entry name" value="TPR_8"/>
    <property type="match status" value="1"/>
</dbReference>
<dbReference type="GO" id="GO:1905515">
    <property type="term" value="P:non-motile cilium assembly"/>
    <property type="evidence" value="ECO:0007669"/>
    <property type="project" value="TreeGrafter"/>
</dbReference>
<name>A0A915HFK5_ROMCU</name>
<feature type="repeat" description="TPR" evidence="1">
    <location>
        <begin position="108"/>
        <end position="141"/>
    </location>
</feature>
<dbReference type="PANTHER" id="PTHR44117">
    <property type="entry name" value="INTRAFLAGELLAR TRANSPORT PROTEIN 88 HOMOLOG"/>
    <property type="match status" value="1"/>
</dbReference>
<evidence type="ECO:0000313" key="2">
    <source>
        <dbReference type="Proteomes" id="UP000887565"/>
    </source>
</evidence>
<dbReference type="GO" id="GO:0097730">
    <property type="term" value="C:non-motile cilium"/>
    <property type="evidence" value="ECO:0007669"/>
    <property type="project" value="TreeGrafter"/>
</dbReference>
<feature type="repeat" description="TPR" evidence="1">
    <location>
        <begin position="197"/>
        <end position="230"/>
    </location>
</feature>
<dbReference type="GO" id="GO:0019894">
    <property type="term" value="F:kinesin binding"/>
    <property type="evidence" value="ECO:0007669"/>
    <property type="project" value="TreeGrafter"/>
</dbReference>
<dbReference type="Pfam" id="PF12895">
    <property type="entry name" value="ANAPC3"/>
    <property type="match status" value="1"/>
</dbReference>
<dbReference type="SMART" id="SM00028">
    <property type="entry name" value="TPR"/>
    <property type="match status" value="4"/>
</dbReference>
<dbReference type="InterPro" id="IPR011990">
    <property type="entry name" value="TPR-like_helical_dom_sf"/>
</dbReference>
<protein>
    <submittedName>
        <fullName evidence="3">Tetratricopeptide repeat protein</fullName>
    </submittedName>
</protein>
<dbReference type="GO" id="GO:0005814">
    <property type="term" value="C:centriole"/>
    <property type="evidence" value="ECO:0007669"/>
    <property type="project" value="TreeGrafter"/>
</dbReference>
<sequence length="261" mass="29843">MVYNSGSFKAEYTKQEKRCTVCFRCIDSIKQSAYAELATDLEINKAVQYLKQGDITAASEVLKSFETKESKVASIAANNLTFLNILKEDLKEAEIYADKSLNFDRYNPYALVNKGDVYFATGDYEKARSFYREALANEASCVEALYNLGLANKKLSKFDEALDCFLKLHQILRNNFQVLYQIGNMYTQAHSMVHSDPSILAKLGEIYDKEGDKSQAFQCYYDSYRLYPSNIDVIEWLGAYYIDAQFSEKAVNYFEKAALIE</sequence>
<organism evidence="2 3">
    <name type="scientific">Romanomermis culicivorax</name>
    <name type="common">Nematode worm</name>
    <dbReference type="NCBI Taxonomy" id="13658"/>
    <lineage>
        <taxon>Eukaryota</taxon>
        <taxon>Metazoa</taxon>
        <taxon>Ecdysozoa</taxon>
        <taxon>Nematoda</taxon>
        <taxon>Enoplea</taxon>
        <taxon>Dorylaimia</taxon>
        <taxon>Mermithida</taxon>
        <taxon>Mermithoidea</taxon>
        <taxon>Mermithidae</taxon>
        <taxon>Romanomermis</taxon>
    </lineage>
</organism>
<dbReference type="PANTHER" id="PTHR44117:SF1">
    <property type="entry name" value="INTRAFLAGELLAR TRANSPORT PROTEIN 88 HOMOLOG"/>
    <property type="match status" value="1"/>
</dbReference>
<proteinExistence type="predicted"/>
<feature type="repeat" description="TPR" evidence="1">
    <location>
        <begin position="142"/>
        <end position="175"/>
    </location>
</feature>
<keyword evidence="2" id="KW-1185">Reference proteome</keyword>